<feature type="chain" id="PRO_5030107284" description="Type IV secretion system protein" evidence="2">
    <location>
        <begin position="25"/>
        <end position="253"/>
    </location>
</feature>
<feature type="signal peptide" evidence="2">
    <location>
        <begin position="1"/>
        <end position="24"/>
    </location>
</feature>
<feature type="coiled-coil region" evidence="1">
    <location>
        <begin position="49"/>
        <end position="83"/>
    </location>
</feature>
<keyword evidence="2" id="KW-0732">Signal</keyword>
<protein>
    <recommendedName>
        <fullName evidence="5">Type IV secretion system protein</fullName>
    </recommendedName>
</protein>
<gene>
    <name evidence="3" type="ORF">EAH88_04680</name>
</gene>
<dbReference type="AlphaFoldDB" id="A0A502CF29"/>
<reference evidence="3 4" key="1">
    <citation type="journal article" date="2019" name="Environ. Microbiol.">
        <title>Species interactions and distinct microbial communities in high Arctic permafrost affected cryosols are associated with the CH4 and CO2 gas fluxes.</title>
        <authorList>
            <person name="Altshuler I."/>
            <person name="Hamel J."/>
            <person name="Turney S."/>
            <person name="Magnuson E."/>
            <person name="Levesque R."/>
            <person name="Greer C."/>
            <person name="Whyte L.G."/>
        </authorList>
    </citation>
    <scope>NUCLEOTIDE SEQUENCE [LARGE SCALE GENOMIC DNA]</scope>
    <source>
        <strain evidence="3 4">S13Y</strain>
    </source>
</reference>
<evidence type="ECO:0000256" key="1">
    <source>
        <dbReference type="SAM" id="Coils"/>
    </source>
</evidence>
<accession>A0A502CF29</accession>
<proteinExistence type="predicted"/>
<dbReference type="Proteomes" id="UP000319486">
    <property type="component" value="Unassembled WGS sequence"/>
</dbReference>
<comment type="caution">
    <text evidence="3">The sequence shown here is derived from an EMBL/GenBank/DDBJ whole genome shotgun (WGS) entry which is preliminary data.</text>
</comment>
<dbReference type="EMBL" id="RCZO01000001">
    <property type="protein sequence ID" value="TPG11787.1"/>
    <property type="molecule type" value="Genomic_DNA"/>
</dbReference>
<name>A0A502CF29_9GAMM</name>
<organism evidence="3 4">
    <name type="scientific">Rhodanobacter glycinis</name>
    <dbReference type="NCBI Taxonomy" id="582702"/>
    <lineage>
        <taxon>Bacteria</taxon>
        <taxon>Pseudomonadati</taxon>
        <taxon>Pseudomonadota</taxon>
        <taxon>Gammaproteobacteria</taxon>
        <taxon>Lysobacterales</taxon>
        <taxon>Rhodanobacteraceae</taxon>
        <taxon>Rhodanobacter</taxon>
    </lineage>
</organism>
<evidence type="ECO:0000256" key="2">
    <source>
        <dbReference type="SAM" id="SignalP"/>
    </source>
</evidence>
<evidence type="ECO:0000313" key="4">
    <source>
        <dbReference type="Proteomes" id="UP000319486"/>
    </source>
</evidence>
<evidence type="ECO:0000313" key="3">
    <source>
        <dbReference type="EMBL" id="TPG11787.1"/>
    </source>
</evidence>
<keyword evidence="4" id="KW-1185">Reference proteome</keyword>
<keyword evidence="1" id="KW-0175">Coiled coil</keyword>
<evidence type="ECO:0008006" key="5">
    <source>
        <dbReference type="Google" id="ProtNLM"/>
    </source>
</evidence>
<sequence length="253" mass="27348">MKLQLRQVALTLAFLGIFAGTAHAQVLVTDSTAISTSEEGFKSQLAQTVEQYTKQGMQYAKQLEEYEKQVQQYEQILTSIQSLATGGITLTSGRLTPISDASNLIQQSCPGANGGGILGSMTSIATSTFDSSITKNQQNICVQIVLAQVDRYNKTVKMVNDTQQFGQELQQITASLSQMSTQGDSNRVSANTGTHSEQLAWEMQDWQSQMKKDDAIITTLQQQQSLLAKVALNGSNTILGNVVQAGAFAAAFH</sequence>